<keyword evidence="5" id="KW-0472">Membrane</keyword>
<evidence type="ECO:0000256" key="4">
    <source>
        <dbReference type="ARBA" id="ARBA00022989"/>
    </source>
</evidence>
<keyword evidence="3" id="KW-0812">Transmembrane</keyword>
<organism evidence="7 8">
    <name type="scientific">Bacillus velezensis</name>
    <dbReference type="NCBI Taxonomy" id="492670"/>
    <lineage>
        <taxon>Bacteria</taxon>
        <taxon>Bacillati</taxon>
        <taxon>Bacillota</taxon>
        <taxon>Bacilli</taxon>
        <taxon>Bacillales</taxon>
        <taxon>Bacillaceae</taxon>
        <taxon>Bacillus</taxon>
        <taxon>Bacillus amyloliquefaciens group</taxon>
    </lineage>
</organism>
<gene>
    <name evidence="7" type="ORF">BACVE_001438</name>
</gene>
<dbReference type="InterPro" id="IPR013525">
    <property type="entry name" value="ABC2_TM"/>
</dbReference>
<dbReference type="GO" id="GO:0005886">
    <property type="term" value="C:plasma membrane"/>
    <property type="evidence" value="ECO:0007669"/>
    <property type="project" value="UniProtKB-SubCell"/>
</dbReference>
<evidence type="ECO:0000256" key="1">
    <source>
        <dbReference type="ARBA" id="ARBA00004651"/>
    </source>
</evidence>
<dbReference type="GO" id="GO:0140359">
    <property type="term" value="F:ABC-type transporter activity"/>
    <property type="evidence" value="ECO:0007669"/>
    <property type="project" value="InterPro"/>
</dbReference>
<accession>A0A2D3DJD5</accession>
<dbReference type="InterPro" id="IPR051449">
    <property type="entry name" value="ABC-2_transporter_component"/>
</dbReference>
<dbReference type="Pfam" id="PF12698">
    <property type="entry name" value="ABC2_membrane_3"/>
    <property type="match status" value="1"/>
</dbReference>
<sequence length="380" mass="41810">MTQLLFMIRHQLKLMLQNRAAIFATISAPLLLTYFFSFSADGSQQKEVYVADEDQSAYSAQFMKMIQTAGHIKVTKVTEDVLKTKVNHQDISFGLLIGSHFEEKLFSGDELNVSFIQNEEKGDAVLTEQLIAQQAGALKKIVRDAKVISRTLHTDGKQAAADLLKDIQGHSAVNVDRHHVYEGGQAADRLIGFLVMFIWFVAVQSLRSFIDEQENHTYDRLLSTPVSYTAYAISKFAAAYLFGLLHIIVILAAGTFMLHIRFADHVFAAGAVLAACSFALTAVTMAVIPFMKSQKQFTSLASVFIAVTGLLGGAFFTLDAAPEYMRMLSLFTPEKWAIGSFQNNGGGSMQIVPLSLFLAAGAASLVLSLYMINRHMKKNG</sequence>
<dbReference type="STRING" id="1449088.AJ82_01375"/>
<dbReference type="Gene3D" id="3.40.1710.10">
    <property type="entry name" value="abc type-2 transporter like domain"/>
    <property type="match status" value="1"/>
</dbReference>
<dbReference type="PANTHER" id="PTHR30294">
    <property type="entry name" value="MEMBRANE COMPONENT OF ABC TRANSPORTER YHHJ-RELATED"/>
    <property type="match status" value="1"/>
</dbReference>
<protein>
    <recommendedName>
        <fullName evidence="6">ABC-2 type transporter transmembrane domain-containing protein</fullName>
    </recommendedName>
</protein>
<dbReference type="AlphaFoldDB" id="A0A2I7TJ53"/>
<dbReference type="EMBL" id="CP063687">
    <property type="protein sequence ID" value="QOY26475.1"/>
    <property type="molecule type" value="Genomic_DNA"/>
</dbReference>
<evidence type="ECO:0000256" key="5">
    <source>
        <dbReference type="ARBA" id="ARBA00023136"/>
    </source>
</evidence>
<accession>A0A2I7TJ53</accession>
<dbReference type="RefSeq" id="WP_025650162.1">
    <property type="nucleotide sequence ID" value="NZ_BDDG01000008.1"/>
</dbReference>
<keyword evidence="2" id="KW-1003">Cell membrane</keyword>
<evidence type="ECO:0000256" key="3">
    <source>
        <dbReference type="ARBA" id="ARBA00022692"/>
    </source>
</evidence>
<comment type="subcellular location">
    <subcellularLocation>
        <location evidence="1">Cell membrane</location>
        <topology evidence="1">Multi-pass membrane protein</topology>
    </subcellularLocation>
</comment>
<reference evidence="8" key="1">
    <citation type="submission" date="2020-10" db="EMBL/GenBank/DDBJ databases">
        <title>Complete genome sequence of Bacillus velezensis NST6.</title>
        <authorList>
            <person name="Choi J."/>
        </authorList>
    </citation>
    <scope>NUCLEOTIDE SEQUENCE [LARGE SCALE GENOMIC DNA]</scope>
    <source>
        <strain evidence="8">NST6</strain>
    </source>
</reference>
<evidence type="ECO:0000259" key="6">
    <source>
        <dbReference type="Pfam" id="PF12698"/>
    </source>
</evidence>
<evidence type="ECO:0000313" key="7">
    <source>
        <dbReference type="EMBL" id="QOY26475.1"/>
    </source>
</evidence>
<keyword evidence="4" id="KW-1133">Transmembrane helix</keyword>
<name>A0A2I7TJ53_BACVE</name>
<dbReference type="Proteomes" id="UP000587477">
    <property type="component" value="Chromosome"/>
</dbReference>
<feature type="domain" description="ABC-2 type transporter transmembrane" evidence="6">
    <location>
        <begin position="25"/>
        <end position="366"/>
    </location>
</feature>
<dbReference type="PANTHER" id="PTHR30294:SF45">
    <property type="entry name" value="LINEARMYCIN RESISTANCE PERMEASE PROTEIN LNRN"/>
    <property type="match status" value="1"/>
</dbReference>
<evidence type="ECO:0000313" key="8">
    <source>
        <dbReference type="Proteomes" id="UP000587477"/>
    </source>
</evidence>
<proteinExistence type="predicted"/>
<evidence type="ECO:0000256" key="2">
    <source>
        <dbReference type="ARBA" id="ARBA00022475"/>
    </source>
</evidence>